<accession>A0AAV9UPF2</accession>
<organism evidence="1 2">
    <name type="scientific">Orbilia brochopaga</name>
    <dbReference type="NCBI Taxonomy" id="3140254"/>
    <lineage>
        <taxon>Eukaryota</taxon>
        <taxon>Fungi</taxon>
        <taxon>Dikarya</taxon>
        <taxon>Ascomycota</taxon>
        <taxon>Pezizomycotina</taxon>
        <taxon>Orbiliomycetes</taxon>
        <taxon>Orbiliales</taxon>
        <taxon>Orbiliaceae</taxon>
        <taxon>Orbilia</taxon>
    </lineage>
</organism>
<keyword evidence="2" id="KW-1185">Reference proteome</keyword>
<protein>
    <recommendedName>
        <fullName evidence="3">HMA domain-containing protein</fullName>
    </recommendedName>
</protein>
<dbReference type="AlphaFoldDB" id="A0AAV9UPF2"/>
<comment type="caution">
    <text evidence="1">The sequence shown here is derived from an EMBL/GenBank/DDBJ whole genome shotgun (WGS) entry which is preliminary data.</text>
</comment>
<evidence type="ECO:0000313" key="1">
    <source>
        <dbReference type="EMBL" id="KAK6344430.1"/>
    </source>
</evidence>
<dbReference type="Proteomes" id="UP001375240">
    <property type="component" value="Unassembled WGS sequence"/>
</dbReference>
<dbReference type="EMBL" id="JAVHNQ010000006">
    <property type="protein sequence ID" value="KAK6344430.1"/>
    <property type="molecule type" value="Genomic_DNA"/>
</dbReference>
<evidence type="ECO:0008006" key="3">
    <source>
        <dbReference type="Google" id="ProtNLM"/>
    </source>
</evidence>
<gene>
    <name evidence="1" type="ORF">TWF696_008067</name>
</gene>
<proteinExistence type="predicted"/>
<name>A0AAV9UPF2_9PEZI</name>
<sequence length="59" mass="6676">MLTFIKYLLCGHIVAPIEIEVRVAEPEPKTAVRYIEVPGLRCDSCLEEIAFWKAPSKSN</sequence>
<reference evidence="1 2" key="1">
    <citation type="submission" date="2019-10" db="EMBL/GenBank/DDBJ databases">
        <authorList>
            <person name="Palmer J.M."/>
        </authorList>
    </citation>
    <scope>NUCLEOTIDE SEQUENCE [LARGE SCALE GENOMIC DNA]</scope>
    <source>
        <strain evidence="1 2">TWF696</strain>
    </source>
</reference>
<evidence type="ECO:0000313" key="2">
    <source>
        <dbReference type="Proteomes" id="UP001375240"/>
    </source>
</evidence>